<feature type="compositionally biased region" description="Low complexity" evidence="1">
    <location>
        <begin position="59"/>
        <end position="75"/>
    </location>
</feature>
<keyword evidence="3" id="KW-1185">Reference proteome</keyword>
<feature type="region of interest" description="Disordered" evidence="1">
    <location>
        <begin position="237"/>
        <end position="256"/>
    </location>
</feature>
<name>A0A8C4R8A4_EPTBU</name>
<evidence type="ECO:0000313" key="3">
    <source>
        <dbReference type="Proteomes" id="UP000694388"/>
    </source>
</evidence>
<feature type="compositionally biased region" description="Basic and acidic residues" evidence="1">
    <location>
        <begin position="176"/>
        <end position="197"/>
    </location>
</feature>
<dbReference type="Ensembl" id="ENSEBUT00000026977.1">
    <property type="protein sequence ID" value="ENSEBUP00000026401.1"/>
    <property type="gene ID" value="ENSEBUG00000016264.1"/>
</dbReference>
<reference evidence="2" key="2">
    <citation type="submission" date="2025-09" db="UniProtKB">
        <authorList>
            <consortium name="Ensembl"/>
        </authorList>
    </citation>
    <scope>IDENTIFICATION</scope>
</reference>
<dbReference type="AlphaFoldDB" id="A0A8C4R8A4"/>
<reference evidence="2" key="1">
    <citation type="submission" date="2025-08" db="UniProtKB">
        <authorList>
            <consortium name="Ensembl"/>
        </authorList>
    </citation>
    <scope>IDENTIFICATION</scope>
</reference>
<feature type="compositionally biased region" description="Basic residues" evidence="1">
    <location>
        <begin position="87"/>
        <end position="97"/>
    </location>
</feature>
<sequence length="352" mass="38929">MAPQAPCIIVHMLQMTRRMDLQGLCCATTDIRRFFSPKTTKTGSAQSHDASKKIGTALGIGSKSSGKTKLKSGITDSNDEPKEHSARGKKTKMKGKRCYIISDSESDTEKPPPTKPAVKRSKNTHELLIKTPVYSISDSESDNEKSPPTKHTVKHSSKNTDDLQTKTPAYSVSCSDDCHIPESKLRHDDDDWQRQDGTKGSQPASTSTKSKEVSKRMLSLQKHMPISASDYFGSGNIHQSSRPQMASKHKVESEQKQDTVITQNTVGNLAREQVEVCLCLVCSLWTSFSSPSLLCFGKLSICVALLYYPIPFLSSFVKVCVHAHTHSCSETKQCCTYLRYPCCRRSPFGVSQ</sequence>
<accession>A0A8C4R8A4</accession>
<protein>
    <submittedName>
        <fullName evidence="2">Uncharacterized protein</fullName>
    </submittedName>
</protein>
<evidence type="ECO:0000313" key="2">
    <source>
        <dbReference type="Ensembl" id="ENSEBUP00000026401.1"/>
    </source>
</evidence>
<feature type="compositionally biased region" description="Polar residues" evidence="1">
    <location>
        <begin position="165"/>
        <end position="174"/>
    </location>
</feature>
<evidence type="ECO:0000256" key="1">
    <source>
        <dbReference type="SAM" id="MobiDB-lite"/>
    </source>
</evidence>
<dbReference type="Proteomes" id="UP000694388">
    <property type="component" value="Unplaced"/>
</dbReference>
<feature type="region of interest" description="Disordered" evidence="1">
    <location>
        <begin position="55"/>
        <end position="218"/>
    </location>
</feature>
<organism evidence="2 3">
    <name type="scientific">Eptatretus burgeri</name>
    <name type="common">Inshore hagfish</name>
    <dbReference type="NCBI Taxonomy" id="7764"/>
    <lineage>
        <taxon>Eukaryota</taxon>
        <taxon>Metazoa</taxon>
        <taxon>Chordata</taxon>
        <taxon>Craniata</taxon>
        <taxon>Vertebrata</taxon>
        <taxon>Cyclostomata</taxon>
        <taxon>Myxini</taxon>
        <taxon>Myxiniformes</taxon>
        <taxon>Myxinidae</taxon>
        <taxon>Eptatretinae</taxon>
        <taxon>Eptatretus</taxon>
    </lineage>
</organism>
<feature type="compositionally biased region" description="Polar residues" evidence="1">
    <location>
        <begin position="198"/>
        <end position="208"/>
    </location>
</feature>
<proteinExistence type="predicted"/>